<dbReference type="GO" id="GO:0015031">
    <property type="term" value="P:protein transport"/>
    <property type="evidence" value="ECO:0007669"/>
    <property type="project" value="UniProtKB-KW"/>
</dbReference>
<dbReference type="PANTHER" id="PTHR12866:SF2">
    <property type="entry name" value="UBIQUITIN-LIKE-CONJUGATING ENZYME ATG3"/>
    <property type="match status" value="1"/>
</dbReference>
<evidence type="ECO:0000256" key="7">
    <source>
        <dbReference type="ARBA" id="ARBA00023006"/>
    </source>
</evidence>
<accession>A0A067E408</accession>
<evidence type="ECO:0000256" key="3">
    <source>
        <dbReference type="ARBA" id="ARBA00022448"/>
    </source>
</evidence>
<dbReference type="InterPro" id="IPR007135">
    <property type="entry name" value="Atg3/Atg10"/>
</dbReference>
<evidence type="ECO:0000313" key="8">
    <source>
        <dbReference type="EMBL" id="KDO49954.1"/>
    </source>
</evidence>
<dbReference type="AlphaFoldDB" id="A0A067E408"/>
<keyword evidence="5" id="KW-0833">Ubl conjugation pathway</keyword>
<dbReference type="GO" id="GO:0019787">
    <property type="term" value="F:ubiquitin-like protein transferase activity"/>
    <property type="evidence" value="ECO:0007669"/>
    <property type="project" value="InterPro"/>
</dbReference>
<proteinExistence type="inferred from homology"/>
<name>A0A067E408_CITSI</name>
<evidence type="ECO:0000256" key="1">
    <source>
        <dbReference type="ARBA" id="ARBA00004496"/>
    </source>
</evidence>
<gene>
    <name evidence="8" type="ORF">CISIN_1g0209312mg</name>
</gene>
<dbReference type="GO" id="GO:0005737">
    <property type="term" value="C:cytoplasm"/>
    <property type="evidence" value="ECO:0007669"/>
    <property type="project" value="UniProtKB-SubCell"/>
</dbReference>
<dbReference type="GO" id="GO:0006914">
    <property type="term" value="P:autophagy"/>
    <property type="evidence" value="ECO:0007669"/>
    <property type="project" value="UniProtKB-KW"/>
</dbReference>
<dbReference type="Pfam" id="PF03987">
    <property type="entry name" value="Autophagy_act_C"/>
    <property type="match status" value="1"/>
</dbReference>
<comment type="similarity">
    <text evidence="2">Belongs to the ATG3 family.</text>
</comment>
<comment type="subcellular location">
    <subcellularLocation>
        <location evidence="1">Cytoplasm</location>
    </subcellularLocation>
</comment>
<keyword evidence="9" id="KW-1185">Reference proteome</keyword>
<sequence>YDKYYQTPRVWLTGYDESRMLLKTELILEDVSQDHARKTVRGVLYVHL</sequence>
<organism evidence="8 9">
    <name type="scientific">Citrus sinensis</name>
    <name type="common">Sweet orange</name>
    <name type="synonym">Citrus aurantium var. sinensis</name>
    <dbReference type="NCBI Taxonomy" id="2711"/>
    <lineage>
        <taxon>Eukaryota</taxon>
        <taxon>Viridiplantae</taxon>
        <taxon>Streptophyta</taxon>
        <taxon>Embryophyta</taxon>
        <taxon>Tracheophyta</taxon>
        <taxon>Spermatophyta</taxon>
        <taxon>Magnoliopsida</taxon>
        <taxon>eudicotyledons</taxon>
        <taxon>Gunneridae</taxon>
        <taxon>Pentapetalae</taxon>
        <taxon>rosids</taxon>
        <taxon>malvids</taxon>
        <taxon>Sapindales</taxon>
        <taxon>Rutaceae</taxon>
        <taxon>Aurantioideae</taxon>
        <taxon>Citrus</taxon>
    </lineage>
</organism>
<keyword evidence="7" id="KW-0072">Autophagy</keyword>
<feature type="non-terminal residue" evidence="8">
    <location>
        <position position="1"/>
    </location>
</feature>
<dbReference type="Proteomes" id="UP000027120">
    <property type="component" value="Unassembled WGS sequence"/>
</dbReference>
<evidence type="ECO:0000256" key="4">
    <source>
        <dbReference type="ARBA" id="ARBA00022490"/>
    </source>
</evidence>
<evidence type="ECO:0000256" key="2">
    <source>
        <dbReference type="ARBA" id="ARBA00007683"/>
    </source>
</evidence>
<protein>
    <submittedName>
        <fullName evidence="8">Uncharacterized protein</fullName>
    </submittedName>
</protein>
<reference evidence="8 9" key="1">
    <citation type="submission" date="2014-04" db="EMBL/GenBank/DDBJ databases">
        <authorList>
            <consortium name="International Citrus Genome Consortium"/>
            <person name="Gmitter F."/>
            <person name="Chen C."/>
            <person name="Farmerie W."/>
            <person name="Harkins T."/>
            <person name="Desany B."/>
            <person name="Mohiuddin M."/>
            <person name="Kodira C."/>
            <person name="Borodovsky M."/>
            <person name="Lomsadze A."/>
            <person name="Burns P."/>
            <person name="Jenkins J."/>
            <person name="Prochnik S."/>
            <person name="Shu S."/>
            <person name="Chapman J."/>
            <person name="Pitluck S."/>
            <person name="Schmutz J."/>
            <person name="Rokhsar D."/>
        </authorList>
    </citation>
    <scope>NUCLEOTIDE SEQUENCE</scope>
</reference>
<keyword evidence="4" id="KW-0963">Cytoplasm</keyword>
<evidence type="ECO:0000256" key="5">
    <source>
        <dbReference type="ARBA" id="ARBA00022786"/>
    </source>
</evidence>
<evidence type="ECO:0000313" key="9">
    <source>
        <dbReference type="Proteomes" id="UP000027120"/>
    </source>
</evidence>
<keyword evidence="3" id="KW-0813">Transport</keyword>
<dbReference type="PANTHER" id="PTHR12866">
    <property type="entry name" value="UBIQUITIN-LIKE-CONJUGATING ENZYME ATG3"/>
    <property type="match status" value="1"/>
</dbReference>
<evidence type="ECO:0000256" key="6">
    <source>
        <dbReference type="ARBA" id="ARBA00022927"/>
    </source>
</evidence>
<keyword evidence="6" id="KW-0653">Protein transport</keyword>
<dbReference type="EMBL" id="KK785096">
    <property type="protein sequence ID" value="KDO49954.1"/>
    <property type="molecule type" value="Genomic_DNA"/>
</dbReference>